<proteinExistence type="predicted"/>
<protein>
    <submittedName>
        <fullName evidence="1">Uncharacterized protein</fullName>
    </submittedName>
</protein>
<evidence type="ECO:0000313" key="1">
    <source>
        <dbReference type="EMBL" id="AOZ61029.1"/>
    </source>
</evidence>
<sequence>MVSQIRSKYTPTTNEIQNGIHCGQQPAFHRPWCLMKWDTKLTYRSGILFYRILNSRTCID</sequence>
<accession>A0A1I9S387</accession>
<dbReference type="AlphaFoldDB" id="A0A1I9S387"/>
<reference evidence="1" key="1">
    <citation type="journal article" date="2016" name="Int. J. Antimicrob. Agents">
        <title>Identification of a novel IMI carbapenemase variant (IMI-9) in Enterobacter cloacae complex.</title>
        <authorList>
            <person name="Di Luca M.C."/>
            <person name="Skaare D."/>
            <person name="Aasnaes B."/>
            <person name="Sundsfjord A."/>
            <person name="Samuelsen O."/>
        </authorList>
    </citation>
    <scope>NUCLEOTIDE SEQUENCE</scope>
    <source>
        <strain evidence="1">50588862</strain>
    </source>
</reference>
<dbReference type="EMBL" id="KX118285">
    <property type="protein sequence ID" value="AOZ61029.1"/>
    <property type="molecule type" value="Genomic_DNA"/>
</dbReference>
<organism evidence="1">
    <name type="scientific">Enterobacter cloacae</name>
    <dbReference type="NCBI Taxonomy" id="550"/>
    <lineage>
        <taxon>Bacteria</taxon>
        <taxon>Pseudomonadati</taxon>
        <taxon>Pseudomonadota</taxon>
        <taxon>Gammaproteobacteria</taxon>
        <taxon>Enterobacterales</taxon>
        <taxon>Enterobacteriaceae</taxon>
        <taxon>Enterobacter</taxon>
        <taxon>Enterobacter cloacae complex</taxon>
    </lineage>
</organism>
<name>A0A1I9S387_ENTCL</name>